<protein>
    <submittedName>
        <fullName evidence="2">Uncharacterized protein</fullName>
    </submittedName>
</protein>
<feature type="transmembrane region" description="Helical" evidence="1">
    <location>
        <begin position="120"/>
        <end position="143"/>
    </location>
</feature>
<keyword evidence="1" id="KW-0472">Membrane</keyword>
<reference evidence="2" key="1">
    <citation type="submission" date="2019-08" db="EMBL/GenBank/DDBJ databases">
        <authorList>
            <person name="Kucharzyk K."/>
            <person name="Murdoch R.W."/>
            <person name="Higgins S."/>
            <person name="Loffler F."/>
        </authorList>
    </citation>
    <scope>NUCLEOTIDE SEQUENCE</scope>
</reference>
<sequence length="158" mass="18121">MFKLDWIEVFLRGIPEVLLIIWGIYVITKTSINMKNYMFSSMIVVIATYFTRMLPIYMGVHTFIVIFFTICIMAATGIPVVKSIYGVLLMFLIVSLSEFLNVVILNLLNINTNIEVINPITKSILGVPSLVITYLFIIVISYFTATKKEINIFQDKNY</sequence>
<evidence type="ECO:0000256" key="1">
    <source>
        <dbReference type="SAM" id="Phobius"/>
    </source>
</evidence>
<proteinExistence type="predicted"/>
<feature type="transmembrane region" description="Helical" evidence="1">
    <location>
        <begin position="88"/>
        <end position="108"/>
    </location>
</feature>
<organism evidence="2">
    <name type="scientific">bioreactor metagenome</name>
    <dbReference type="NCBI Taxonomy" id="1076179"/>
    <lineage>
        <taxon>unclassified sequences</taxon>
        <taxon>metagenomes</taxon>
        <taxon>ecological metagenomes</taxon>
    </lineage>
</organism>
<dbReference type="EMBL" id="VSSQ01039245">
    <property type="protein sequence ID" value="MPM92287.1"/>
    <property type="molecule type" value="Genomic_DNA"/>
</dbReference>
<evidence type="ECO:0000313" key="2">
    <source>
        <dbReference type="EMBL" id="MPM92287.1"/>
    </source>
</evidence>
<dbReference type="AlphaFoldDB" id="A0A645DSH7"/>
<keyword evidence="1" id="KW-1133">Transmembrane helix</keyword>
<comment type="caution">
    <text evidence="2">The sequence shown here is derived from an EMBL/GenBank/DDBJ whole genome shotgun (WGS) entry which is preliminary data.</text>
</comment>
<keyword evidence="1" id="KW-0812">Transmembrane</keyword>
<accession>A0A645DSH7</accession>
<gene>
    <name evidence="2" type="ORF">SDC9_139422</name>
</gene>
<name>A0A645DSH7_9ZZZZ</name>
<feature type="transmembrane region" description="Helical" evidence="1">
    <location>
        <begin position="63"/>
        <end position="81"/>
    </location>
</feature>
<feature type="transmembrane region" description="Helical" evidence="1">
    <location>
        <begin position="6"/>
        <end position="25"/>
    </location>
</feature>